<dbReference type="Proteomes" id="UP001154282">
    <property type="component" value="Unassembled WGS sequence"/>
</dbReference>
<comment type="caution">
    <text evidence="2">The sequence shown here is derived from an EMBL/GenBank/DDBJ whole genome shotgun (WGS) entry which is preliminary data.</text>
</comment>
<organism evidence="2 3">
    <name type="scientific">Linum tenue</name>
    <dbReference type="NCBI Taxonomy" id="586396"/>
    <lineage>
        <taxon>Eukaryota</taxon>
        <taxon>Viridiplantae</taxon>
        <taxon>Streptophyta</taxon>
        <taxon>Embryophyta</taxon>
        <taxon>Tracheophyta</taxon>
        <taxon>Spermatophyta</taxon>
        <taxon>Magnoliopsida</taxon>
        <taxon>eudicotyledons</taxon>
        <taxon>Gunneridae</taxon>
        <taxon>Pentapetalae</taxon>
        <taxon>rosids</taxon>
        <taxon>fabids</taxon>
        <taxon>Malpighiales</taxon>
        <taxon>Linaceae</taxon>
        <taxon>Linum</taxon>
    </lineage>
</organism>
<evidence type="ECO:0000313" key="2">
    <source>
        <dbReference type="EMBL" id="CAI0550240.1"/>
    </source>
</evidence>
<reference evidence="2" key="1">
    <citation type="submission" date="2022-08" db="EMBL/GenBank/DDBJ databases">
        <authorList>
            <person name="Gutierrez-Valencia J."/>
        </authorList>
    </citation>
    <scope>NUCLEOTIDE SEQUENCE</scope>
</reference>
<keyword evidence="3" id="KW-1185">Reference proteome</keyword>
<dbReference type="GO" id="GO:0004523">
    <property type="term" value="F:RNA-DNA hybrid ribonuclease activity"/>
    <property type="evidence" value="ECO:0007669"/>
    <property type="project" value="InterPro"/>
</dbReference>
<dbReference type="InterPro" id="IPR036397">
    <property type="entry name" value="RNaseH_sf"/>
</dbReference>
<dbReference type="InterPro" id="IPR053151">
    <property type="entry name" value="RNase_H-like"/>
</dbReference>
<dbReference type="InterPro" id="IPR012337">
    <property type="entry name" value="RNaseH-like_sf"/>
</dbReference>
<dbReference type="PANTHER" id="PTHR47723">
    <property type="entry name" value="OS05G0353850 PROTEIN"/>
    <property type="match status" value="1"/>
</dbReference>
<accession>A0AAV0QXM3</accession>
<name>A0AAV0QXM3_9ROSI</name>
<feature type="non-terminal residue" evidence="2">
    <location>
        <position position="1"/>
    </location>
</feature>
<dbReference type="GO" id="GO:0003676">
    <property type="term" value="F:nucleic acid binding"/>
    <property type="evidence" value="ECO:0007669"/>
    <property type="project" value="InterPro"/>
</dbReference>
<evidence type="ECO:0000259" key="1">
    <source>
        <dbReference type="Pfam" id="PF13456"/>
    </source>
</evidence>
<feature type="domain" description="RNase H type-1" evidence="1">
    <location>
        <begin position="1"/>
        <end position="119"/>
    </location>
</feature>
<gene>
    <name evidence="2" type="ORF">LITE_LOCUS45474</name>
</gene>
<dbReference type="EMBL" id="CAMGYJ010000010">
    <property type="protein sequence ID" value="CAI0550240.1"/>
    <property type="molecule type" value="Genomic_DNA"/>
</dbReference>
<dbReference type="Pfam" id="PF13456">
    <property type="entry name" value="RVT_3"/>
    <property type="match status" value="1"/>
</dbReference>
<dbReference type="InterPro" id="IPR002156">
    <property type="entry name" value="RNaseH_domain"/>
</dbReference>
<dbReference type="InterPro" id="IPR044730">
    <property type="entry name" value="RNase_H-like_dom_plant"/>
</dbReference>
<dbReference type="CDD" id="cd06222">
    <property type="entry name" value="RNase_H_like"/>
    <property type="match status" value="1"/>
</dbReference>
<protein>
    <recommendedName>
        <fullName evidence="1">RNase H type-1 domain-containing protein</fullName>
    </recommendedName>
</protein>
<dbReference type="PANTHER" id="PTHR47723:SF13">
    <property type="entry name" value="PUTATIVE-RELATED"/>
    <property type="match status" value="1"/>
</dbReference>
<dbReference type="SUPFAM" id="SSF53098">
    <property type="entry name" value="Ribonuclease H-like"/>
    <property type="match status" value="1"/>
</dbReference>
<sequence>NTDGSVILSQGSAAVGGVLRGADSRFVVAFDVNLGGGSITDAELAGINYDLRLAWDGGVRKLIVQKDSAAAIALLQSDQTSHPHHTLVNSIKRQLNQQWEVHIMHAFRESNYVADYLASVGHSIRIGIRFVDNPSATLNHWLYFDLLGLQTPRIINI</sequence>
<evidence type="ECO:0000313" key="3">
    <source>
        <dbReference type="Proteomes" id="UP001154282"/>
    </source>
</evidence>
<dbReference type="Gene3D" id="3.30.420.10">
    <property type="entry name" value="Ribonuclease H-like superfamily/Ribonuclease H"/>
    <property type="match status" value="1"/>
</dbReference>
<proteinExistence type="predicted"/>
<dbReference type="AlphaFoldDB" id="A0AAV0QXM3"/>